<protein>
    <submittedName>
        <fullName evidence="1">Uncharacterized protein</fullName>
    </submittedName>
</protein>
<name>K4D0M2_SOLLC</name>
<dbReference type="Gramene" id="Solyc10g050670.1.1">
    <property type="protein sequence ID" value="Solyc10g050670.1.1"/>
    <property type="gene ID" value="Solyc10g050670.1"/>
</dbReference>
<organism evidence="1">
    <name type="scientific">Solanum lycopersicum</name>
    <name type="common">Tomato</name>
    <name type="synonym">Lycopersicon esculentum</name>
    <dbReference type="NCBI Taxonomy" id="4081"/>
    <lineage>
        <taxon>Eukaryota</taxon>
        <taxon>Viridiplantae</taxon>
        <taxon>Streptophyta</taxon>
        <taxon>Embryophyta</taxon>
        <taxon>Tracheophyta</taxon>
        <taxon>Spermatophyta</taxon>
        <taxon>Magnoliopsida</taxon>
        <taxon>eudicotyledons</taxon>
        <taxon>Gunneridae</taxon>
        <taxon>Pentapetalae</taxon>
        <taxon>asterids</taxon>
        <taxon>lamiids</taxon>
        <taxon>Solanales</taxon>
        <taxon>Solanaceae</taxon>
        <taxon>Solanoideae</taxon>
        <taxon>Solaneae</taxon>
        <taxon>Solanum</taxon>
        <taxon>Solanum subgen. Lycopersicon</taxon>
    </lineage>
</organism>
<dbReference type="Proteomes" id="UP000004994">
    <property type="component" value="Chromosome 10"/>
</dbReference>
<dbReference type="HOGENOM" id="CLU_3393129_0_0_1"/>
<reference evidence="1" key="1">
    <citation type="journal article" date="2012" name="Nature">
        <title>The tomato genome sequence provides insights into fleshy fruit evolution.</title>
        <authorList>
            <consortium name="Tomato Genome Consortium"/>
        </authorList>
    </citation>
    <scope>NUCLEOTIDE SEQUENCE [LARGE SCALE GENOMIC DNA]</scope>
    <source>
        <strain evidence="1">cv. Heinz 1706</strain>
    </source>
</reference>
<proteinExistence type="predicted"/>
<dbReference type="PaxDb" id="4081-Solyc10g050670.1.1"/>
<dbReference type="InParanoid" id="K4D0M2"/>
<dbReference type="AlphaFoldDB" id="K4D0M2"/>
<dbReference type="EnsemblPlants" id="Solyc10g050670.1.1">
    <property type="protein sequence ID" value="Solyc10g050670.1.1"/>
    <property type="gene ID" value="Solyc10g050670.1"/>
</dbReference>
<accession>K4D0M2</accession>
<evidence type="ECO:0000313" key="1">
    <source>
        <dbReference type="EnsemblPlants" id="Solyc10g050670.1.1"/>
    </source>
</evidence>
<reference evidence="1" key="2">
    <citation type="submission" date="2015-06" db="UniProtKB">
        <authorList>
            <consortium name="EnsemblPlants"/>
        </authorList>
    </citation>
    <scope>IDENTIFICATION</scope>
    <source>
        <strain evidence="1">cv. Heinz 1706</strain>
    </source>
</reference>
<sequence length="32" mass="3547">MAPTISFGDIRALDHVTGLNRFVFDLVCLIIV</sequence>
<evidence type="ECO:0000313" key="2">
    <source>
        <dbReference type="Proteomes" id="UP000004994"/>
    </source>
</evidence>
<keyword evidence="2" id="KW-1185">Reference proteome</keyword>